<proteinExistence type="predicted"/>
<reference evidence="1" key="1">
    <citation type="journal article" date="2021" name="Genome Biol. Evol.">
        <title>The assembled and annotated genome of the fairy-ring fungus Marasmius oreades.</title>
        <authorList>
            <person name="Hiltunen M."/>
            <person name="Ament-Velasquez S.L."/>
            <person name="Johannesson H."/>
        </authorList>
    </citation>
    <scope>NUCLEOTIDE SEQUENCE</scope>
    <source>
        <strain evidence="1">03SP1</strain>
    </source>
</reference>
<evidence type="ECO:0000313" key="2">
    <source>
        <dbReference type="Proteomes" id="UP001049176"/>
    </source>
</evidence>
<sequence>MDLYSLDGVGPPEQLTDCLPKILPCMPFLHTFKLTNALFFGAWSSLLSVILALPEIHTLEICDSTWRVPTEVFTKADLKTSSPKIRTFIYRAPFTDCFPLGSRSYGRRDTVQGAVEVSNLVVLVELFRPALEVLELPAELASRVIYDVANNSGSSTMFPKLREFCVQGHLSPMAQCWQGFFEGWAPRLQELRLYLAAAPSDVSTRSIFASGVHPCLGRSAVHELHTLSMSTPVANDLVYQLLPESLAELDLRAYPIPGMYGASDKCVRTTIPSASELSAVFQHLNLPRLEILKISYTVGDTLDRVGEETLMARLMRALPTVSLLEIHRYRPLARTNDDEDPVPPLTHHLASSTRLKDLFLNLDFPEHPTFNRTFAERPRTDRRALQIGTAKTFAESIKFLSTISILSHEGFSSHWNTWEVTRRQSSDSEPIVELLNRGETKV</sequence>
<dbReference type="RefSeq" id="XP_043013062.1">
    <property type="nucleotide sequence ID" value="XM_043148463.1"/>
</dbReference>
<dbReference type="GeneID" id="66073087"/>
<dbReference type="EMBL" id="CM032182">
    <property type="protein sequence ID" value="KAG7096592.1"/>
    <property type="molecule type" value="Genomic_DNA"/>
</dbReference>
<protein>
    <recommendedName>
        <fullName evidence="3">F-box domain-containing protein</fullName>
    </recommendedName>
</protein>
<name>A0A9P7UXR3_9AGAR</name>
<dbReference type="KEGG" id="more:E1B28_004011"/>
<evidence type="ECO:0000313" key="1">
    <source>
        <dbReference type="EMBL" id="KAG7096592.1"/>
    </source>
</evidence>
<dbReference type="OrthoDB" id="2914095at2759"/>
<gene>
    <name evidence="1" type="ORF">E1B28_004011</name>
</gene>
<accession>A0A9P7UXR3</accession>
<keyword evidence="2" id="KW-1185">Reference proteome</keyword>
<dbReference type="Proteomes" id="UP001049176">
    <property type="component" value="Chromosome 2"/>
</dbReference>
<dbReference type="AlphaFoldDB" id="A0A9P7UXR3"/>
<evidence type="ECO:0008006" key="3">
    <source>
        <dbReference type="Google" id="ProtNLM"/>
    </source>
</evidence>
<comment type="caution">
    <text evidence="1">The sequence shown here is derived from an EMBL/GenBank/DDBJ whole genome shotgun (WGS) entry which is preliminary data.</text>
</comment>
<organism evidence="1 2">
    <name type="scientific">Marasmius oreades</name>
    <name type="common">fairy-ring Marasmius</name>
    <dbReference type="NCBI Taxonomy" id="181124"/>
    <lineage>
        <taxon>Eukaryota</taxon>
        <taxon>Fungi</taxon>
        <taxon>Dikarya</taxon>
        <taxon>Basidiomycota</taxon>
        <taxon>Agaricomycotina</taxon>
        <taxon>Agaricomycetes</taxon>
        <taxon>Agaricomycetidae</taxon>
        <taxon>Agaricales</taxon>
        <taxon>Marasmiineae</taxon>
        <taxon>Marasmiaceae</taxon>
        <taxon>Marasmius</taxon>
    </lineage>
</organism>